<organism evidence="1 2">
    <name type="scientific">Paenibacillus odorifer</name>
    <dbReference type="NCBI Taxonomy" id="189426"/>
    <lineage>
        <taxon>Bacteria</taxon>
        <taxon>Bacillati</taxon>
        <taxon>Bacillota</taxon>
        <taxon>Bacilli</taxon>
        <taxon>Bacillales</taxon>
        <taxon>Paenibacillaceae</taxon>
        <taxon>Paenibacillus</taxon>
    </lineage>
</organism>
<evidence type="ECO:0000313" key="1">
    <source>
        <dbReference type="EMBL" id="OMD26758.1"/>
    </source>
</evidence>
<dbReference type="Proteomes" id="UP000187465">
    <property type="component" value="Unassembled WGS sequence"/>
</dbReference>
<name>A0A1R0X1T8_9BACL</name>
<protein>
    <submittedName>
        <fullName evidence="1">Uncharacterized protein</fullName>
    </submittedName>
</protein>
<gene>
    <name evidence="1" type="ORF">BJP51_26570</name>
</gene>
<sequence length="68" mass="7755">MAMYPGNRDLTEQEIQALTKRIEDQENATNICYIGPSAASYKFQGIVDNKELTFSVDNESFFIITEED</sequence>
<evidence type="ECO:0000313" key="2">
    <source>
        <dbReference type="Proteomes" id="UP000187465"/>
    </source>
</evidence>
<reference evidence="1 2" key="1">
    <citation type="submission" date="2016-10" db="EMBL/GenBank/DDBJ databases">
        <title>Paenibacillus species isolates.</title>
        <authorList>
            <person name="Beno S.M."/>
        </authorList>
    </citation>
    <scope>NUCLEOTIDE SEQUENCE [LARGE SCALE GENOMIC DNA]</scope>
    <source>
        <strain evidence="1 2">FSL H7-0604</strain>
    </source>
</reference>
<dbReference type="EMBL" id="MKQP01000040">
    <property type="protein sequence ID" value="OMD26758.1"/>
    <property type="molecule type" value="Genomic_DNA"/>
</dbReference>
<dbReference type="AlphaFoldDB" id="A0A1R0X1T8"/>
<accession>A0A1R0X1T8</accession>
<proteinExistence type="predicted"/>
<comment type="caution">
    <text evidence="1">The sequence shown here is derived from an EMBL/GenBank/DDBJ whole genome shotgun (WGS) entry which is preliminary data.</text>
</comment>
<dbReference type="RefSeq" id="WP_076179523.1">
    <property type="nucleotide sequence ID" value="NZ_MKQP01000040.1"/>
</dbReference>